<name>A0A6M4Y518_AERME</name>
<dbReference type="RefSeq" id="WP_171275263.1">
    <property type="nucleotide sequence ID" value="NZ_CAWPJG010000001.1"/>
</dbReference>
<dbReference type="InterPro" id="IPR021647">
    <property type="entry name" value="CusF_Ec"/>
</dbReference>
<dbReference type="Pfam" id="PF11604">
    <property type="entry name" value="CusF_Ec"/>
    <property type="match status" value="1"/>
</dbReference>
<evidence type="ECO:0000313" key="2">
    <source>
        <dbReference type="EMBL" id="QJT20324.1"/>
    </source>
</evidence>
<feature type="chain" id="PRO_5026695496" evidence="1">
    <location>
        <begin position="23"/>
        <end position="155"/>
    </location>
</feature>
<sequence>MNHKTLAMTLLLGLATTGLAQAHEGHDMAAMKGHDMAAMKGHDMAAMEGHDMAAMEGHDMAAMEGHDMAAMKSGKMEGDMTQMGMTKGTITRIDEVNQKVGIKHEENTTLNMPAMTMVFNLADPAQLKDMKVGDAVSFQAEDQGSKLTLTHLQKQ</sequence>
<organism evidence="2 3">
    <name type="scientific">Aeromonas media</name>
    <dbReference type="NCBI Taxonomy" id="651"/>
    <lineage>
        <taxon>Bacteria</taxon>
        <taxon>Pseudomonadati</taxon>
        <taxon>Pseudomonadota</taxon>
        <taxon>Gammaproteobacteria</taxon>
        <taxon>Aeromonadales</taxon>
        <taxon>Aeromonadaceae</taxon>
        <taxon>Aeromonas</taxon>
    </lineage>
</organism>
<keyword evidence="1" id="KW-0732">Signal</keyword>
<protein>
    <submittedName>
        <fullName evidence="2">Secretion protein HlyD</fullName>
    </submittedName>
</protein>
<dbReference type="InterPro" id="IPR042230">
    <property type="entry name" value="CusF_sf"/>
</dbReference>
<gene>
    <name evidence="2" type="ORF">E4184_01735</name>
</gene>
<proteinExistence type="predicted"/>
<dbReference type="EMBL" id="CP038441">
    <property type="protein sequence ID" value="QJT20324.1"/>
    <property type="molecule type" value="Genomic_DNA"/>
</dbReference>
<dbReference type="Gene3D" id="2.40.50.320">
    <property type="entry name" value="Copper binding periplasmic protein CusF"/>
    <property type="match status" value="1"/>
</dbReference>
<reference evidence="2 3" key="1">
    <citation type="submission" date="2019-03" db="EMBL/GenBank/DDBJ databases">
        <title>Novel transposon Tn6433 accelerates the dissemination of tet(E) in Aeromonas from aerobic biofilm under oxytetracycline stress.</title>
        <authorList>
            <person name="Shi Y."/>
            <person name="Tian Z."/>
            <person name="Zhang Y."/>
            <person name="Zhang H."/>
            <person name="Yang M."/>
        </authorList>
    </citation>
    <scope>NUCLEOTIDE SEQUENCE [LARGE SCALE GENOMIC DNA]</scope>
    <source>
        <strain evidence="2 3">T0.1-19</strain>
    </source>
</reference>
<dbReference type="Proteomes" id="UP000501427">
    <property type="component" value="Chromosome"/>
</dbReference>
<feature type="signal peptide" evidence="1">
    <location>
        <begin position="1"/>
        <end position="22"/>
    </location>
</feature>
<accession>A0A6M4Y518</accession>
<evidence type="ECO:0000313" key="3">
    <source>
        <dbReference type="Proteomes" id="UP000501427"/>
    </source>
</evidence>
<evidence type="ECO:0000256" key="1">
    <source>
        <dbReference type="SAM" id="SignalP"/>
    </source>
</evidence>
<dbReference type="AlphaFoldDB" id="A0A6M4Y518"/>